<comment type="caution">
    <text evidence="1">The sequence shown here is derived from an EMBL/GenBank/DDBJ whole genome shotgun (WGS) entry which is preliminary data.</text>
</comment>
<evidence type="ECO:0000313" key="1">
    <source>
        <dbReference type="EMBL" id="KAK7676739.1"/>
    </source>
</evidence>
<protein>
    <recommendedName>
        <fullName evidence="3">Maturase K</fullName>
    </recommendedName>
</protein>
<gene>
    <name evidence="1" type="ORF">QCA50_020315</name>
</gene>
<accession>A0AAW0FC11</accession>
<reference evidence="1 2" key="1">
    <citation type="submission" date="2022-09" db="EMBL/GenBank/DDBJ databases">
        <authorList>
            <person name="Palmer J.M."/>
        </authorList>
    </citation>
    <scope>NUCLEOTIDE SEQUENCE [LARGE SCALE GENOMIC DNA]</scope>
    <source>
        <strain evidence="1 2">DSM 7382</strain>
    </source>
</reference>
<evidence type="ECO:0008006" key="3">
    <source>
        <dbReference type="Google" id="ProtNLM"/>
    </source>
</evidence>
<dbReference type="Proteomes" id="UP001385951">
    <property type="component" value="Unassembled WGS sequence"/>
</dbReference>
<organism evidence="1 2">
    <name type="scientific">Cerrena zonata</name>
    <dbReference type="NCBI Taxonomy" id="2478898"/>
    <lineage>
        <taxon>Eukaryota</taxon>
        <taxon>Fungi</taxon>
        <taxon>Dikarya</taxon>
        <taxon>Basidiomycota</taxon>
        <taxon>Agaricomycotina</taxon>
        <taxon>Agaricomycetes</taxon>
        <taxon>Polyporales</taxon>
        <taxon>Cerrenaceae</taxon>
        <taxon>Cerrena</taxon>
    </lineage>
</organism>
<proteinExistence type="predicted"/>
<sequence length="127" mass="14511">MRGEITSESSGSSRRYVSLLNMNMILLDGNGFYIIKFFHHKLYPHRNCQSSPICENQSQDTPSIDLMFTAHPFSSSHTTLAEFSINLYPLDKKLEAHRIVHPPVSSLLLGVLRSLNIRWVSRFMPSC</sequence>
<dbReference type="EMBL" id="JASBNA010000106">
    <property type="protein sequence ID" value="KAK7676739.1"/>
    <property type="molecule type" value="Genomic_DNA"/>
</dbReference>
<keyword evidence="2" id="KW-1185">Reference proteome</keyword>
<name>A0AAW0FC11_9APHY</name>
<dbReference type="AlphaFoldDB" id="A0AAW0FC11"/>
<evidence type="ECO:0000313" key="2">
    <source>
        <dbReference type="Proteomes" id="UP001385951"/>
    </source>
</evidence>